<dbReference type="AlphaFoldDB" id="A0A7R9AM19"/>
<name>A0A7R9AM19_TIMSH</name>
<dbReference type="PANTHER" id="PTHR24418">
    <property type="entry name" value="TYROSINE-PROTEIN KINASE"/>
    <property type="match status" value="1"/>
</dbReference>
<dbReference type="InterPro" id="IPR001245">
    <property type="entry name" value="Ser-Thr/Tyr_kinase_cat_dom"/>
</dbReference>
<dbReference type="Pfam" id="PF07714">
    <property type="entry name" value="PK_Tyr_Ser-Thr"/>
    <property type="match status" value="1"/>
</dbReference>
<dbReference type="PROSITE" id="PS50011">
    <property type="entry name" value="PROTEIN_KINASE_DOM"/>
    <property type="match status" value="1"/>
</dbReference>
<feature type="domain" description="Protein kinase" evidence="3">
    <location>
        <begin position="1"/>
        <end position="128"/>
    </location>
</feature>
<dbReference type="Gene3D" id="1.10.510.10">
    <property type="entry name" value="Transferase(Phosphotransferase) domain 1"/>
    <property type="match status" value="1"/>
</dbReference>
<evidence type="ECO:0000313" key="4">
    <source>
        <dbReference type="EMBL" id="CAD7256626.1"/>
    </source>
</evidence>
<dbReference type="GO" id="GO:0005524">
    <property type="term" value="F:ATP binding"/>
    <property type="evidence" value="ECO:0007669"/>
    <property type="project" value="UniProtKB-KW"/>
</dbReference>
<protein>
    <recommendedName>
        <fullName evidence="3">Protein kinase domain-containing protein</fullName>
    </recommendedName>
</protein>
<evidence type="ECO:0000256" key="2">
    <source>
        <dbReference type="ARBA" id="ARBA00022840"/>
    </source>
</evidence>
<accession>A0A7R9AM19</accession>
<dbReference type="GO" id="GO:0004672">
    <property type="term" value="F:protein kinase activity"/>
    <property type="evidence" value="ECO:0007669"/>
    <property type="project" value="InterPro"/>
</dbReference>
<dbReference type="EMBL" id="OC000243">
    <property type="protein sequence ID" value="CAD7256626.1"/>
    <property type="molecule type" value="Genomic_DNA"/>
</dbReference>
<keyword evidence="1" id="KW-0547">Nucleotide-binding</keyword>
<dbReference type="InterPro" id="IPR000719">
    <property type="entry name" value="Prot_kinase_dom"/>
</dbReference>
<dbReference type="GO" id="GO:0002009">
    <property type="term" value="P:morphogenesis of an epithelium"/>
    <property type="evidence" value="ECO:0007669"/>
    <property type="project" value="UniProtKB-ARBA"/>
</dbReference>
<gene>
    <name evidence="4" type="ORF">TSIB3V08_LOCUS906</name>
</gene>
<evidence type="ECO:0000256" key="1">
    <source>
        <dbReference type="ARBA" id="ARBA00022741"/>
    </source>
</evidence>
<proteinExistence type="predicted"/>
<dbReference type="SUPFAM" id="SSF56112">
    <property type="entry name" value="Protein kinase-like (PK-like)"/>
    <property type="match status" value="1"/>
</dbReference>
<reference evidence="4" key="1">
    <citation type="submission" date="2020-11" db="EMBL/GenBank/DDBJ databases">
        <authorList>
            <person name="Tran Van P."/>
        </authorList>
    </citation>
    <scope>NUCLEOTIDE SEQUENCE</scope>
</reference>
<dbReference type="InterPro" id="IPR050198">
    <property type="entry name" value="Non-receptor_tyrosine_kinases"/>
</dbReference>
<sequence length="131" mass="15456">MFATFQKFSNKSDMWSFGILLWEIYSFGRVPYPRIPLADVVKHVEKGYKMEAPEGCPSEVYEMMRQVSVVHILNKYIITISPCPRTILYLLPFVFIKCFRPVAWAWDLQPDRRPSFHDLKGKLEQLRLLTV</sequence>
<keyword evidence="2" id="KW-0067">ATP-binding</keyword>
<evidence type="ECO:0000259" key="3">
    <source>
        <dbReference type="PROSITE" id="PS50011"/>
    </source>
</evidence>
<dbReference type="InterPro" id="IPR011009">
    <property type="entry name" value="Kinase-like_dom_sf"/>
</dbReference>
<organism evidence="4">
    <name type="scientific">Timema shepardi</name>
    <name type="common">Walking stick</name>
    <dbReference type="NCBI Taxonomy" id="629360"/>
    <lineage>
        <taxon>Eukaryota</taxon>
        <taxon>Metazoa</taxon>
        <taxon>Ecdysozoa</taxon>
        <taxon>Arthropoda</taxon>
        <taxon>Hexapoda</taxon>
        <taxon>Insecta</taxon>
        <taxon>Pterygota</taxon>
        <taxon>Neoptera</taxon>
        <taxon>Polyneoptera</taxon>
        <taxon>Phasmatodea</taxon>
        <taxon>Timematodea</taxon>
        <taxon>Timematoidea</taxon>
        <taxon>Timematidae</taxon>
        <taxon>Timema</taxon>
    </lineage>
</organism>